<keyword evidence="3" id="KW-1185">Reference proteome</keyword>
<dbReference type="PANTHER" id="PTHR43424:SF1">
    <property type="entry name" value="LOCUS PUTATIVE PROTEIN 1-RELATED"/>
    <property type="match status" value="1"/>
</dbReference>
<keyword evidence="1" id="KW-0812">Transmembrane</keyword>
<feature type="transmembrane region" description="Helical" evidence="1">
    <location>
        <begin position="59"/>
        <end position="78"/>
    </location>
</feature>
<evidence type="ECO:0000313" key="3">
    <source>
        <dbReference type="Proteomes" id="UP001600039"/>
    </source>
</evidence>
<feature type="transmembrane region" description="Helical" evidence="1">
    <location>
        <begin position="191"/>
        <end position="214"/>
    </location>
</feature>
<organism evidence="2 3">
    <name type="scientific">Flavobacterium fructosi</name>
    <dbReference type="NCBI Taxonomy" id="3230416"/>
    <lineage>
        <taxon>Bacteria</taxon>
        <taxon>Pseudomonadati</taxon>
        <taxon>Bacteroidota</taxon>
        <taxon>Flavobacteriia</taxon>
        <taxon>Flavobacteriales</taxon>
        <taxon>Flavobacteriaceae</taxon>
        <taxon>Flavobacterium</taxon>
    </lineage>
</organism>
<sequence>MKIITRYLQKMEQNPFILQSLITLVLRVLGVLILFGFTLFLTKNFTPKTVGQYDFVRSFLLVIGSICLLGCDQSILYFRGRLKKSATLYELKNIYKKMVGIVFSMSIILFLIVLCIKKDFVNNFFSDQGVYQILLKSSVILFFYAITTLNIEVFRALDHLYVAELFRNTIKYIPVIIGAIFLNYYNNETYLVNVFLFGFVVLSVLTSAILFYYFGRIKGNNSEMVFSYKEIVVKSYPIAISGMALFLLMSFDILFLKKYKDDATVAFYALAVKLMTILSMIIVTVNITVSTKIAEYFLTKNNFELNKILRNSSRLIFILTLPITLLTSFFSECILGFFGKDYIAAKDALLILMIGQGICSAFGSAPVYLNMTGRQHVFQIILVVAVLVNFFLNRLLIPEYGMTGAAIAFIVSSFFWNFISAMVIYKKDKVKVFLN</sequence>
<feature type="transmembrane region" description="Helical" evidence="1">
    <location>
        <begin position="403"/>
        <end position="425"/>
    </location>
</feature>
<feature type="transmembrane region" description="Helical" evidence="1">
    <location>
        <begin position="21"/>
        <end position="39"/>
    </location>
</feature>
<gene>
    <name evidence="2" type="ORF">ACFX5D_10395</name>
</gene>
<name>A0ABW6HMX2_9FLAO</name>
<feature type="transmembrane region" description="Helical" evidence="1">
    <location>
        <begin position="169"/>
        <end position="185"/>
    </location>
</feature>
<evidence type="ECO:0000313" key="2">
    <source>
        <dbReference type="EMBL" id="MFE3848369.1"/>
    </source>
</evidence>
<dbReference type="RefSeq" id="WP_379858125.1">
    <property type="nucleotide sequence ID" value="NZ_JBHZQA010000005.1"/>
</dbReference>
<protein>
    <submittedName>
        <fullName evidence="2">Polysaccharide biosynthesis C-terminal domain-containing protein</fullName>
    </submittedName>
</protein>
<evidence type="ECO:0000256" key="1">
    <source>
        <dbReference type="SAM" id="Phobius"/>
    </source>
</evidence>
<keyword evidence="1" id="KW-1133">Transmembrane helix</keyword>
<comment type="caution">
    <text evidence="2">The sequence shown here is derived from an EMBL/GenBank/DDBJ whole genome shotgun (WGS) entry which is preliminary data.</text>
</comment>
<dbReference type="EMBL" id="JBHZQA010000005">
    <property type="protein sequence ID" value="MFE3848369.1"/>
    <property type="molecule type" value="Genomic_DNA"/>
</dbReference>
<feature type="transmembrane region" description="Helical" evidence="1">
    <location>
        <begin position="376"/>
        <end position="397"/>
    </location>
</feature>
<keyword evidence="1" id="KW-0472">Membrane</keyword>
<dbReference type="PANTHER" id="PTHR43424">
    <property type="entry name" value="LOCUS PUTATIVE PROTEIN 1-RELATED"/>
    <property type="match status" value="1"/>
</dbReference>
<dbReference type="InterPro" id="IPR002528">
    <property type="entry name" value="MATE_fam"/>
</dbReference>
<dbReference type="InterPro" id="IPR052556">
    <property type="entry name" value="PolySynth_Transporter"/>
</dbReference>
<accession>A0ABW6HMX2</accession>
<feature type="transmembrane region" description="Helical" evidence="1">
    <location>
        <begin position="315"/>
        <end position="338"/>
    </location>
</feature>
<feature type="transmembrane region" description="Helical" evidence="1">
    <location>
        <begin position="235"/>
        <end position="255"/>
    </location>
</feature>
<dbReference type="Pfam" id="PF01554">
    <property type="entry name" value="MatE"/>
    <property type="match status" value="1"/>
</dbReference>
<reference evidence="2 3" key="1">
    <citation type="submission" date="2024-06" db="EMBL/GenBank/DDBJ databases">
        <title>Flavobacterium spp. isolated from glacier.</title>
        <authorList>
            <person name="Han D."/>
        </authorList>
    </citation>
    <scope>NUCLEOTIDE SEQUENCE [LARGE SCALE GENOMIC DNA]</scope>
    <source>
        <strain evidence="2 3">LB3P45</strain>
    </source>
</reference>
<feature type="transmembrane region" description="Helical" evidence="1">
    <location>
        <begin position="99"/>
        <end position="121"/>
    </location>
</feature>
<proteinExistence type="predicted"/>
<feature type="transmembrane region" description="Helical" evidence="1">
    <location>
        <begin position="267"/>
        <end position="294"/>
    </location>
</feature>
<dbReference type="Proteomes" id="UP001600039">
    <property type="component" value="Unassembled WGS sequence"/>
</dbReference>
<feature type="transmembrane region" description="Helical" evidence="1">
    <location>
        <begin position="350"/>
        <end position="369"/>
    </location>
</feature>
<feature type="transmembrane region" description="Helical" evidence="1">
    <location>
        <begin position="133"/>
        <end position="157"/>
    </location>
</feature>